<dbReference type="STRING" id="157783.LK03_14915"/>
<name>A0A089WTI8_9PSED</name>
<reference evidence="1 2" key="1">
    <citation type="submission" date="2014-09" db="EMBL/GenBank/DDBJ databases">
        <authorList>
            <person name="Chan K.-G."/>
        </authorList>
    </citation>
    <scope>NUCLEOTIDE SEQUENCE [LARGE SCALE GENOMIC DNA]</scope>
    <source>
        <strain evidence="1 2">ND07</strain>
    </source>
</reference>
<gene>
    <name evidence="1" type="ORF">LK03_14915</name>
</gene>
<dbReference type="KEGG" id="psw:LK03_14915"/>
<evidence type="ECO:0000313" key="1">
    <source>
        <dbReference type="EMBL" id="AIR90499.1"/>
    </source>
</evidence>
<organism evidence="1 2">
    <name type="scientific">Pseudomonas cremoricolorata</name>
    <dbReference type="NCBI Taxonomy" id="157783"/>
    <lineage>
        <taxon>Bacteria</taxon>
        <taxon>Pseudomonadati</taxon>
        <taxon>Pseudomonadota</taxon>
        <taxon>Gammaproteobacteria</taxon>
        <taxon>Pseudomonadales</taxon>
        <taxon>Pseudomonadaceae</taxon>
        <taxon>Pseudomonas</taxon>
    </lineage>
</organism>
<evidence type="ECO:0008006" key="3">
    <source>
        <dbReference type="Google" id="ProtNLM"/>
    </source>
</evidence>
<dbReference type="Proteomes" id="UP000029493">
    <property type="component" value="Chromosome"/>
</dbReference>
<protein>
    <recommendedName>
        <fullName evidence="3">Ribbon-helix-helix protein CopG domain-containing protein</fullName>
    </recommendedName>
</protein>
<dbReference type="EMBL" id="CP009455">
    <property type="protein sequence ID" value="AIR90499.1"/>
    <property type="molecule type" value="Genomic_DNA"/>
</dbReference>
<dbReference type="GeneID" id="33050465"/>
<sequence>MPERITTVPLDEEFDGLLRELARRKGFDPGELAAELIQKELKKRTAPRAPRGPVVPFRR</sequence>
<keyword evidence="2" id="KW-1185">Reference proteome</keyword>
<proteinExistence type="predicted"/>
<dbReference type="AlphaFoldDB" id="A0A089WTI8"/>
<evidence type="ECO:0000313" key="2">
    <source>
        <dbReference type="Proteomes" id="UP000029493"/>
    </source>
</evidence>
<accession>A0A089WTI8</accession>